<evidence type="ECO:0000313" key="3">
    <source>
        <dbReference type="Proteomes" id="UP000027222"/>
    </source>
</evidence>
<keyword evidence="1" id="KW-1133">Transmembrane helix</keyword>
<dbReference type="AlphaFoldDB" id="A0A067SJ50"/>
<accession>A0A067SJ50</accession>
<organism evidence="2 3">
    <name type="scientific">Galerina marginata (strain CBS 339.88)</name>
    <dbReference type="NCBI Taxonomy" id="685588"/>
    <lineage>
        <taxon>Eukaryota</taxon>
        <taxon>Fungi</taxon>
        <taxon>Dikarya</taxon>
        <taxon>Basidiomycota</taxon>
        <taxon>Agaricomycotina</taxon>
        <taxon>Agaricomycetes</taxon>
        <taxon>Agaricomycetidae</taxon>
        <taxon>Agaricales</taxon>
        <taxon>Agaricineae</taxon>
        <taxon>Strophariaceae</taxon>
        <taxon>Galerina</taxon>
    </lineage>
</organism>
<dbReference type="HOGENOM" id="CLU_3092939_0_0_1"/>
<sequence>MPEKQEIEHNLPATSNLIVFFAFILATVVPVLTRQERAGTMSSTFQGTNRGK</sequence>
<proteinExistence type="predicted"/>
<evidence type="ECO:0000256" key="1">
    <source>
        <dbReference type="SAM" id="Phobius"/>
    </source>
</evidence>
<dbReference type="Proteomes" id="UP000027222">
    <property type="component" value="Unassembled WGS sequence"/>
</dbReference>
<feature type="non-terminal residue" evidence="2">
    <location>
        <position position="52"/>
    </location>
</feature>
<dbReference type="EMBL" id="KL142395">
    <property type="protein sequence ID" value="KDR70935.1"/>
    <property type="molecule type" value="Genomic_DNA"/>
</dbReference>
<feature type="transmembrane region" description="Helical" evidence="1">
    <location>
        <begin position="12"/>
        <end position="32"/>
    </location>
</feature>
<evidence type="ECO:0000313" key="2">
    <source>
        <dbReference type="EMBL" id="KDR70935.1"/>
    </source>
</evidence>
<gene>
    <name evidence="2" type="ORF">GALMADRAFT_254544</name>
</gene>
<protein>
    <submittedName>
        <fullName evidence="2">Uncharacterized protein</fullName>
    </submittedName>
</protein>
<reference evidence="3" key="1">
    <citation type="journal article" date="2014" name="Proc. Natl. Acad. Sci. U.S.A.">
        <title>Extensive sampling of basidiomycete genomes demonstrates inadequacy of the white-rot/brown-rot paradigm for wood decay fungi.</title>
        <authorList>
            <person name="Riley R."/>
            <person name="Salamov A.A."/>
            <person name="Brown D.W."/>
            <person name="Nagy L.G."/>
            <person name="Floudas D."/>
            <person name="Held B.W."/>
            <person name="Levasseur A."/>
            <person name="Lombard V."/>
            <person name="Morin E."/>
            <person name="Otillar R."/>
            <person name="Lindquist E.A."/>
            <person name="Sun H."/>
            <person name="LaButti K.M."/>
            <person name="Schmutz J."/>
            <person name="Jabbour D."/>
            <person name="Luo H."/>
            <person name="Baker S.E."/>
            <person name="Pisabarro A.G."/>
            <person name="Walton J.D."/>
            <person name="Blanchette R.A."/>
            <person name="Henrissat B."/>
            <person name="Martin F."/>
            <person name="Cullen D."/>
            <person name="Hibbett D.S."/>
            <person name="Grigoriev I.V."/>
        </authorList>
    </citation>
    <scope>NUCLEOTIDE SEQUENCE [LARGE SCALE GENOMIC DNA]</scope>
    <source>
        <strain evidence="3">CBS 339.88</strain>
    </source>
</reference>
<name>A0A067SJ50_GALM3</name>
<keyword evidence="1" id="KW-0472">Membrane</keyword>
<keyword evidence="1" id="KW-0812">Transmembrane</keyword>
<keyword evidence="3" id="KW-1185">Reference proteome</keyword>